<evidence type="ECO:0008006" key="6">
    <source>
        <dbReference type="Google" id="ProtNLM"/>
    </source>
</evidence>
<dbReference type="Proteomes" id="UP001328107">
    <property type="component" value="Unassembled WGS sequence"/>
</dbReference>
<organism evidence="4 5">
    <name type="scientific">Pristionchus mayeri</name>
    <dbReference type="NCBI Taxonomy" id="1317129"/>
    <lineage>
        <taxon>Eukaryota</taxon>
        <taxon>Metazoa</taxon>
        <taxon>Ecdysozoa</taxon>
        <taxon>Nematoda</taxon>
        <taxon>Chromadorea</taxon>
        <taxon>Rhabditida</taxon>
        <taxon>Rhabditina</taxon>
        <taxon>Diplogasteromorpha</taxon>
        <taxon>Diplogasteroidea</taxon>
        <taxon>Neodiplogasteridae</taxon>
        <taxon>Pristionchus</taxon>
    </lineage>
</organism>
<dbReference type="Pfam" id="PF13600">
    <property type="entry name" value="DUF4140"/>
    <property type="match status" value="1"/>
</dbReference>
<evidence type="ECO:0000259" key="3">
    <source>
        <dbReference type="Pfam" id="PF13600"/>
    </source>
</evidence>
<dbReference type="InterPro" id="IPR011935">
    <property type="entry name" value="CHP02231"/>
</dbReference>
<reference evidence="5" key="1">
    <citation type="submission" date="2022-10" db="EMBL/GenBank/DDBJ databases">
        <title>Genome assembly of Pristionchus species.</title>
        <authorList>
            <person name="Yoshida K."/>
            <person name="Sommer R.J."/>
        </authorList>
    </citation>
    <scope>NUCLEOTIDE SEQUENCE [LARGE SCALE GENOMIC DNA]</scope>
    <source>
        <strain evidence="5">RS5460</strain>
    </source>
</reference>
<feature type="domain" description="DUF4139" evidence="2">
    <location>
        <begin position="214"/>
        <end position="569"/>
    </location>
</feature>
<dbReference type="EMBL" id="BTRK01000006">
    <property type="protein sequence ID" value="GMR62644.1"/>
    <property type="molecule type" value="Genomic_DNA"/>
</dbReference>
<proteinExistence type="predicted"/>
<dbReference type="NCBIfam" id="TIGR02231">
    <property type="entry name" value="mucoidy inhibitor MuiA family protein"/>
    <property type="match status" value="1"/>
</dbReference>
<dbReference type="InterPro" id="IPR037291">
    <property type="entry name" value="DUF4139"/>
</dbReference>
<feature type="non-terminal residue" evidence="4">
    <location>
        <position position="1"/>
    </location>
</feature>
<dbReference type="AlphaFoldDB" id="A0AAN5DGB1"/>
<feature type="coiled-coil region" evidence="1">
    <location>
        <begin position="159"/>
        <end position="186"/>
    </location>
</feature>
<name>A0AAN5DGB1_9BILA</name>
<evidence type="ECO:0000256" key="1">
    <source>
        <dbReference type="SAM" id="Coils"/>
    </source>
</evidence>
<evidence type="ECO:0000313" key="5">
    <source>
        <dbReference type="Proteomes" id="UP001328107"/>
    </source>
</evidence>
<dbReference type="PANTHER" id="PTHR31005:SF8">
    <property type="entry name" value="DUF4139 DOMAIN-CONTAINING PROTEIN"/>
    <property type="match status" value="1"/>
</dbReference>
<dbReference type="Pfam" id="PF13598">
    <property type="entry name" value="DUF4139"/>
    <property type="match status" value="1"/>
</dbReference>
<accession>A0AAN5DGB1</accession>
<feature type="domain" description="DUF4140" evidence="3">
    <location>
        <begin position="22"/>
        <end position="120"/>
    </location>
</feature>
<comment type="caution">
    <text evidence="4">The sequence shown here is derived from an EMBL/GenBank/DDBJ whole genome shotgun (WGS) entry which is preliminary data.</text>
</comment>
<dbReference type="InterPro" id="IPR025554">
    <property type="entry name" value="DUF4140"/>
</dbReference>
<sequence>FSAMTAPTQHSLKITKESLKKVTVFNDRAELRREFTVELAAGVNEVTIGAISTQAIDDSIQVTGRGAAVIEEVQISKKFVAKGENDSERAAELRKEKEELEVEREKVNSEGEIVFNQSEALDRMVKQIGKNADGKCADKLSTASLDSITSFFGFHRKEAAKLKEEFRSLRKEFSRLTERIALKEQELAAISKGDFNKNIVVLLEAAEDATSVVLEVTYQVTRTGWSPLYDIRVDTKDDKTEMQLSYYANVHQSTGEDWEGAQLMLSTARPCLGGTIPELGTLSVSLYRPPPKGFSFGTGPTCPATVPPTRGLFGSAVGSAPTASTSVSLFGARSSPAAPIEPVIQPAMEARQAAVSEQMLSTEFSIARPCSIPADGAMHKATIGIITLSPRLVHESVPSKNPSAFLTASALNSSQLPILAGCASVYLDGAYVAKTGLKSVSPGERFTTSLGVDAGVRIKYTPARKFHEQTGIISKWSSTMTEQDIVFKNTRGDGIFLVIREQIPRSTDEKIQVKVLSPEIKDNEEKDSEENHKVGARILPSSNNLEWKVKLEKGESRTFLVKYSIEHPKEEKLDFRCI</sequence>
<gene>
    <name evidence="4" type="ORF">PMAYCL1PPCAC_32839</name>
</gene>
<feature type="coiled-coil region" evidence="1">
    <location>
        <begin position="83"/>
        <end position="110"/>
    </location>
</feature>
<keyword evidence="5" id="KW-1185">Reference proteome</keyword>
<evidence type="ECO:0000313" key="4">
    <source>
        <dbReference type="EMBL" id="GMR62644.1"/>
    </source>
</evidence>
<dbReference type="PANTHER" id="PTHR31005">
    <property type="entry name" value="DUF4139 DOMAIN-CONTAINING PROTEIN"/>
    <property type="match status" value="1"/>
</dbReference>
<keyword evidence="1" id="KW-0175">Coiled coil</keyword>
<evidence type="ECO:0000259" key="2">
    <source>
        <dbReference type="Pfam" id="PF13598"/>
    </source>
</evidence>
<protein>
    <recommendedName>
        <fullName evidence="6">DUF4139 domain-containing protein</fullName>
    </recommendedName>
</protein>